<evidence type="ECO:0000313" key="2">
    <source>
        <dbReference type="EMBL" id="OQR81921.1"/>
    </source>
</evidence>
<evidence type="ECO:0008006" key="4">
    <source>
        <dbReference type="Google" id="ProtNLM"/>
    </source>
</evidence>
<keyword evidence="1" id="KW-1133">Transmembrane helix</keyword>
<organism evidence="2 3">
    <name type="scientific">Thraustotheca clavata</name>
    <dbReference type="NCBI Taxonomy" id="74557"/>
    <lineage>
        <taxon>Eukaryota</taxon>
        <taxon>Sar</taxon>
        <taxon>Stramenopiles</taxon>
        <taxon>Oomycota</taxon>
        <taxon>Saprolegniomycetes</taxon>
        <taxon>Saprolegniales</taxon>
        <taxon>Achlyaceae</taxon>
        <taxon>Thraustotheca</taxon>
    </lineage>
</organism>
<sequence>MVEVCIIKGPSDFSRWWSSGSHGYELYFCVVLLFFSLVIALPMAKLCMFLLRYILNEANLHPDEANEMLLWETHLLLRVGLFCWALEVVGVTNLFCQWPLWAFGVPLLLWVNAVGNVYRLVTVRKGSAKTLLHEGMTVLKVLVLGVLFYTIYILIFPGIADNIVRAFFTGFCAIVAMATVPIFRNATGSQFILFNEGLRHAQRLHLYITSTPPGILVDAPLGYIITSCDALSKTYVPAGKALVTPLVVFEDDDDTLWPLHLKIILSPSLPVPLVRRFMQDIDNALHKFDHNDVADPHRQPLGNYFTGSLMASSKSLLQKRTAPSKRYYHFKKCTSCTLSLEDQLYTFVDGRWIIYVHGWIAAKSKEMFRDRLSQKTQIIMSIMERHSLSKASLITM</sequence>
<dbReference type="AlphaFoldDB" id="A0A1V9Y867"/>
<dbReference type="EMBL" id="JNBS01004870">
    <property type="protein sequence ID" value="OQR81921.1"/>
    <property type="molecule type" value="Genomic_DNA"/>
</dbReference>
<keyword evidence="3" id="KW-1185">Reference proteome</keyword>
<keyword evidence="1" id="KW-0472">Membrane</keyword>
<feature type="transmembrane region" description="Helical" evidence="1">
    <location>
        <begin position="24"/>
        <end position="55"/>
    </location>
</feature>
<evidence type="ECO:0000256" key="1">
    <source>
        <dbReference type="SAM" id="Phobius"/>
    </source>
</evidence>
<keyword evidence="1" id="KW-0812">Transmembrane</keyword>
<evidence type="ECO:0000313" key="3">
    <source>
        <dbReference type="Proteomes" id="UP000243217"/>
    </source>
</evidence>
<accession>A0A1V9Y867</accession>
<comment type="caution">
    <text evidence="2">The sequence shown here is derived from an EMBL/GenBank/DDBJ whole genome shotgun (WGS) entry which is preliminary data.</text>
</comment>
<reference evidence="2 3" key="1">
    <citation type="journal article" date="2014" name="Genome Biol. Evol.">
        <title>The secreted proteins of Achlya hypogyna and Thraustotheca clavata identify the ancestral oomycete secretome and reveal gene acquisitions by horizontal gene transfer.</title>
        <authorList>
            <person name="Misner I."/>
            <person name="Blouin N."/>
            <person name="Leonard G."/>
            <person name="Richards T.A."/>
            <person name="Lane C.E."/>
        </authorList>
    </citation>
    <scope>NUCLEOTIDE SEQUENCE [LARGE SCALE GENOMIC DNA]</scope>
    <source>
        <strain evidence="2 3">ATCC 34112</strain>
    </source>
</reference>
<gene>
    <name evidence="2" type="ORF">THRCLA_11289</name>
</gene>
<protein>
    <recommendedName>
        <fullName evidence="4">Transmembrane protein</fullName>
    </recommendedName>
</protein>
<dbReference type="OrthoDB" id="109605at2759"/>
<proteinExistence type="predicted"/>
<dbReference type="Proteomes" id="UP000243217">
    <property type="component" value="Unassembled WGS sequence"/>
</dbReference>
<feature type="transmembrane region" description="Helical" evidence="1">
    <location>
        <begin position="166"/>
        <end position="183"/>
    </location>
</feature>
<feature type="transmembrane region" description="Helical" evidence="1">
    <location>
        <begin position="141"/>
        <end position="160"/>
    </location>
</feature>
<feature type="transmembrane region" description="Helical" evidence="1">
    <location>
        <begin position="101"/>
        <end position="121"/>
    </location>
</feature>
<name>A0A1V9Y867_9STRA</name>